<dbReference type="AlphaFoldDB" id="A0A1M5WVB1"/>
<organism evidence="2 3">
    <name type="scientific">Clostridium grantii DSM 8605</name>
    <dbReference type="NCBI Taxonomy" id="1121316"/>
    <lineage>
        <taxon>Bacteria</taxon>
        <taxon>Bacillati</taxon>
        <taxon>Bacillota</taxon>
        <taxon>Clostridia</taxon>
        <taxon>Eubacteriales</taxon>
        <taxon>Clostridiaceae</taxon>
        <taxon>Clostridium</taxon>
    </lineage>
</organism>
<sequence>MKFGLRQIDLQYIISTISNIDEIEKAIIFGSRAKGNYKQGSDIDIAIVGEKINFSVVARLHSMLEEFSPTPYFFDIVDFTHLEHKDLSEHIQRVGQIIYER</sequence>
<dbReference type="PANTHER" id="PTHR43449:SF1">
    <property type="entry name" value="POLYMERASE BETA NUCLEOTIDYLTRANSFERASE DOMAIN-CONTAINING PROTEIN"/>
    <property type="match status" value="1"/>
</dbReference>
<dbReference type="Gene3D" id="3.30.460.10">
    <property type="entry name" value="Beta Polymerase, domain 2"/>
    <property type="match status" value="1"/>
</dbReference>
<dbReference type="InterPro" id="IPR043519">
    <property type="entry name" value="NT_sf"/>
</dbReference>
<dbReference type="GO" id="GO:0016740">
    <property type="term" value="F:transferase activity"/>
    <property type="evidence" value="ECO:0007669"/>
    <property type="project" value="UniProtKB-KW"/>
</dbReference>
<evidence type="ECO:0000259" key="1">
    <source>
        <dbReference type="Pfam" id="PF18765"/>
    </source>
</evidence>
<dbReference type="RefSeq" id="WP_073339429.1">
    <property type="nucleotide sequence ID" value="NZ_FQXM01000020.1"/>
</dbReference>
<dbReference type="PANTHER" id="PTHR43449">
    <property type="entry name" value="NUCLEOTIDYLTRANSFERASE"/>
    <property type="match status" value="1"/>
</dbReference>
<feature type="domain" description="Polymerase beta nucleotidyltransferase" evidence="1">
    <location>
        <begin position="13"/>
        <end position="101"/>
    </location>
</feature>
<dbReference type="InterPro" id="IPR041633">
    <property type="entry name" value="Polbeta"/>
</dbReference>
<dbReference type="SUPFAM" id="SSF81301">
    <property type="entry name" value="Nucleotidyltransferase"/>
    <property type="match status" value="1"/>
</dbReference>
<keyword evidence="2" id="KW-0808">Transferase</keyword>
<reference evidence="2 3" key="1">
    <citation type="submission" date="2016-11" db="EMBL/GenBank/DDBJ databases">
        <authorList>
            <person name="Jaros S."/>
            <person name="Januszkiewicz K."/>
            <person name="Wedrychowicz H."/>
        </authorList>
    </citation>
    <scope>NUCLEOTIDE SEQUENCE [LARGE SCALE GENOMIC DNA]</scope>
    <source>
        <strain evidence="2 3">DSM 8605</strain>
    </source>
</reference>
<name>A0A1M5WVB1_9CLOT</name>
<dbReference type="OrthoDB" id="9803106at2"/>
<dbReference type="Pfam" id="PF18765">
    <property type="entry name" value="Polbeta"/>
    <property type="match status" value="1"/>
</dbReference>
<proteinExistence type="predicted"/>
<evidence type="ECO:0000313" key="3">
    <source>
        <dbReference type="Proteomes" id="UP000184447"/>
    </source>
</evidence>
<dbReference type="EMBL" id="FQXM01000020">
    <property type="protein sequence ID" value="SHH90943.1"/>
    <property type="molecule type" value="Genomic_DNA"/>
</dbReference>
<evidence type="ECO:0000313" key="2">
    <source>
        <dbReference type="EMBL" id="SHH90943.1"/>
    </source>
</evidence>
<accession>A0A1M5WVB1</accession>
<dbReference type="CDD" id="cd05403">
    <property type="entry name" value="NT_KNTase_like"/>
    <property type="match status" value="1"/>
</dbReference>
<keyword evidence="3" id="KW-1185">Reference proteome</keyword>
<dbReference type="Proteomes" id="UP000184447">
    <property type="component" value="Unassembled WGS sequence"/>
</dbReference>
<dbReference type="STRING" id="1121316.SAMN02745207_03122"/>
<protein>
    <submittedName>
        <fullName evidence="2">Predicted nucleotidyltransferase</fullName>
    </submittedName>
</protein>
<gene>
    <name evidence="2" type="ORF">SAMN02745207_03122</name>
</gene>